<dbReference type="Proteomes" id="UP001054945">
    <property type="component" value="Unassembled WGS sequence"/>
</dbReference>
<comment type="caution">
    <text evidence="1">The sequence shown here is derived from an EMBL/GenBank/DDBJ whole genome shotgun (WGS) entry which is preliminary data.</text>
</comment>
<protein>
    <recommendedName>
        <fullName evidence="3">Ribosomal protein L32</fullName>
    </recommendedName>
</protein>
<evidence type="ECO:0000313" key="1">
    <source>
        <dbReference type="EMBL" id="GIY47738.1"/>
    </source>
</evidence>
<gene>
    <name evidence="1" type="ORF">CEXT_539281</name>
</gene>
<name>A0AAV4TME8_CAEEX</name>
<reference evidence="1 2" key="1">
    <citation type="submission" date="2021-06" db="EMBL/GenBank/DDBJ databases">
        <title>Caerostris extrusa draft genome.</title>
        <authorList>
            <person name="Kono N."/>
            <person name="Arakawa K."/>
        </authorList>
    </citation>
    <scope>NUCLEOTIDE SEQUENCE [LARGE SCALE GENOMIC DNA]</scope>
</reference>
<organism evidence="1 2">
    <name type="scientific">Caerostris extrusa</name>
    <name type="common">Bark spider</name>
    <name type="synonym">Caerostris bankana</name>
    <dbReference type="NCBI Taxonomy" id="172846"/>
    <lineage>
        <taxon>Eukaryota</taxon>
        <taxon>Metazoa</taxon>
        <taxon>Ecdysozoa</taxon>
        <taxon>Arthropoda</taxon>
        <taxon>Chelicerata</taxon>
        <taxon>Arachnida</taxon>
        <taxon>Araneae</taxon>
        <taxon>Araneomorphae</taxon>
        <taxon>Entelegynae</taxon>
        <taxon>Araneoidea</taxon>
        <taxon>Araneidae</taxon>
        <taxon>Caerostris</taxon>
    </lineage>
</organism>
<sequence>MKSDLPKLETQFRIHGPTHTNTKKSGEQSLAFGTKRNSYFSKLSTQYQPRKKECLAGEEGGETWSSSAVEVIFNRKSFVIRKLPTETWSSSAVEVIFNRKPFVIRKLSRVPENRKFSGLKRLLGDA</sequence>
<keyword evidence="2" id="KW-1185">Reference proteome</keyword>
<proteinExistence type="predicted"/>
<evidence type="ECO:0008006" key="3">
    <source>
        <dbReference type="Google" id="ProtNLM"/>
    </source>
</evidence>
<dbReference type="EMBL" id="BPLR01011614">
    <property type="protein sequence ID" value="GIY47738.1"/>
    <property type="molecule type" value="Genomic_DNA"/>
</dbReference>
<evidence type="ECO:0000313" key="2">
    <source>
        <dbReference type="Proteomes" id="UP001054945"/>
    </source>
</evidence>
<accession>A0AAV4TME8</accession>
<dbReference type="AlphaFoldDB" id="A0AAV4TME8"/>